<dbReference type="CDD" id="cd13121">
    <property type="entry name" value="BF2867_like_C"/>
    <property type="match status" value="1"/>
</dbReference>
<accession>A0A3A9HIC5</accession>
<dbReference type="AlphaFoldDB" id="A0A3A9HIC5"/>
<evidence type="ECO:0000256" key="1">
    <source>
        <dbReference type="SAM" id="SignalP"/>
    </source>
</evidence>
<proteinExistence type="predicted"/>
<comment type="caution">
    <text evidence="2">The sequence shown here is derived from an EMBL/GenBank/DDBJ whole genome shotgun (WGS) entry which is preliminary data.</text>
</comment>
<evidence type="ECO:0000313" key="3">
    <source>
        <dbReference type="Proteomes" id="UP000283329"/>
    </source>
</evidence>
<dbReference type="InterPro" id="IPR042278">
    <property type="entry name" value="Mfa-like_1_N"/>
</dbReference>
<dbReference type="Proteomes" id="UP000283329">
    <property type="component" value="Unassembled WGS sequence"/>
</dbReference>
<feature type="signal peptide" evidence="1">
    <location>
        <begin position="1"/>
        <end position="20"/>
    </location>
</feature>
<dbReference type="Gene3D" id="2.60.40.2620">
    <property type="entry name" value="Fimbrillin-like"/>
    <property type="match status" value="1"/>
</dbReference>
<dbReference type="Pfam" id="PF13149">
    <property type="entry name" value="Mfa_like_1"/>
    <property type="match status" value="1"/>
</dbReference>
<feature type="chain" id="PRO_5030072678" evidence="1">
    <location>
        <begin position="21"/>
        <end position="324"/>
    </location>
</feature>
<dbReference type="CDD" id="cd13120">
    <property type="entry name" value="BF2867_like_N"/>
    <property type="match status" value="1"/>
</dbReference>
<dbReference type="RefSeq" id="WP_117610498.1">
    <property type="nucleotide sequence ID" value="NZ_BAABYV010000001.1"/>
</dbReference>
<evidence type="ECO:0000313" key="2">
    <source>
        <dbReference type="EMBL" id="RHH48481.1"/>
    </source>
</evidence>
<name>A0A3A9HIC5_BACOV</name>
<organism evidence="2 3">
    <name type="scientific">Bacteroides ovatus</name>
    <dbReference type="NCBI Taxonomy" id="28116"/>
    <lineage>
        <taxon>Bacteria</taxon>
        <taxon>Pseudomonadati</taxon>
        <taxon>Bacteroidota</taxon>
        <taxon>Bacteroidia</taxon>
        <taxon>Bacteroidales</taxon>
        <taxon>Bacteroidaceae</taxon>
        <taxon>Bacteroides</taxon>
    </lineage>
</organism>
<dbReference type="PROSITE" id="PS51257">
    <property type="entry name" value="PROKAR_LIPOPROTEIN"/>
    <property type="match status" value="1"/>
</dbReference>
<reference evidence="2 3" key="1">
    <citation type="submission" date="2018-08" db="EMBL/GenBank/DDBJ databases">
        <title>A genome reference for cultivated species of the human gut microbiota.</title>
        <authorList>
            <person name="Zou Y."/>
            <person name="Xue W."/>
            <person name="Luo G."/>
        </authorList>
    </citation>
    <scope>NUCLEOTIDE SEQUENCE [LARGE SCALE GENOMIC DNA]</scope>
    <source>
        <strain evidence="2 3">AM17-48</strain>
    </source>
</reference>
<dbReference type="EMBL" id="QRJR01000005">
    <property type="protein sequence ID" value="RHH48481.1"/>
    <property type="molecule type" value="Genomic_DNA"/>
</dbReference>
<gene>
    <name evidence="2" type="ORF">DW206_07445</name>
</gene>
<keyword evidence="1" id="KW-0732">Signal</keyword>
<protein>
    <submittedName>
        <fullName evidence="2">Fimbrillin family protein</fullName>
    </submittedName>
</protein>
<dbReference type="InterPro" id="IPR025049">
    <property type="entry name" value="Mfa-like_1"/>
</dbReference>
<sequence>MKKILLAVTAALAITSCSQNEEFEAPSQKAEINFNTAVTRATELNTNGLQKAGFEIYAYNTGTSGMTADVVLPAEAWISNSAKYTEGTGWSVDGGPYYWPLTDKLQFFAYSPKDGAAYTAPNASDKGYPKFVYTVGTTAANQKDLVIASVQDATKNQNGATSPVSFAFKHALTQVNIEVTKVDGYTYDISKVEVAGIKGSGTFTYTGANTGTWVAGTDPDATYTYTLGDFTGNTTTIISDNALMLIPQELTNAKISISYTVKKGNSEIAENNKEVALSGTTTIWDFGKKIRYKLTLPIGGEKVGISADVDPWDSEATETPTVSE</sequence>